<dbReference type="PANTHER" id="PTHR47861">
    <property type="entry name" value="FKBP-TYPE PEPTIDYL-PROLYL CIS-TRANS ISOMERASE SLYD"/>
    <property type="match status" value="1"/>
</dbReference>
<evidence type="ECO:0000313" key="13">
    <source>
        <dbReference type="Proteomes" id="UP000740413"/>
    </source>
</evidence>
<keyword evidence="7 9" id="KW-0413">Isomerase</keyword>
<dbReference type="EMBL" id="JACATN010000004">
    <property type="protein sequence ID" value="MBT2162685.1"/>
    <property type="molecule type" value="Genomic_DNA"/>
</dbReference>
<feature type="domain" description="PPIase FKBP-type" evidence="11">
    <location>
        <begin position="7"/>
        <end position="102"/>
    </location>
</feature>
<comment type="similarity">
    <text evidence="3 10">Belongs to the FKBP-type PPIase family.</text>
</comment>
<dbReference type="RefSeq" id="WP_194532759.1">
    <property type="nucleotide sequence ID" value="NZ_JACATN010000004.1"/>
</dbReference>
<protein>
    <recommendedName>
        <fullName evidence="10">Peptidyl-prolyl cis-trans isomerase</fullName>
        <ecNumber evidence="10">5.2.1.8</ecNumber>
    </recommendedName>
</protein>
<evidence type="ECO:0000256" key="4">
    <source>
        <dbReference type="ARBA" id="ARBA00022490"/>
    </source>
</evidence>
<keyword evidence="4" id="KW-0963">Cytoplasm</keyword>
<dbReference type="Pfam" id="PF00254">
    <property type="entry name" value="FKBP_C"/>
    <property type="match status" value="1"/>
</dbReference>
<dbReference type="GO" id="GO:0016853">
    <property type="term" value="F:isomerase activity"/>
    <property type="evidence" value="ECO:0007669"/>
    <property type="project" value="UniProtKB-KW"/>
</dbReference>
<dbReference type="SUPFAM" id="SSF54534">
    <property type="entry name" value="FKBP-like"/>
    <property type="match status" value="1"/>
</dbReference>
<evidence type="ECO:0000256" key="2">
    <source>
        <dbReference type="ARBA" id="ARBA00004496"/>
    </source>
</evidence>
<proteinExistence type="inferred from homology"/>
<comment type="subcellular location">
    <subcellularLocation>
        <location evidence="2">Cytoplasm</location>
    </subcellularLocation>
</comment>
<comment type="catalytic activity">
    <reaction evidence="1 9 10">
        <text>[protein]-peptidylproline (omega=180) = [protein]-peptidylproline (omega=0)</text>
        <dbReference type="Rhea" id="RHEA:16237"/>
        <dbReference type="Rhea" id="RHEA-COMP:10747"/>
        <dbReference type="Rhea" id="RHEA-COMP:10748"/>
        <dbReference type="ChEBI" id="CHEBI:83833"/>
        <dbReference type="ChEBI" id="CHEBI:83834"/>
        <dbReference type="EC" id="5.2.1.8"/>
    </reaction>
</comment>
<comment type="function">
    <text evidence="8">Also involved in hydrogenase metallocenter assembly, probably by participating in the nickel insertion step. This function in hydrogenase biosynthesis requires chaperone activity and the presence of the metal-binding domain, but not PPIase activity.</text>
</comment>
<evidence type="ECO:0000256" key="7">
    <source>
        <dbReference type="ARBA" id="ARBA00023235"/>
    </source>
</evidence>
<evidence type="ECO:0000259" key="11">
    <source>
        <dbReference type="PROSITE" id="PS50059"/>
    </source>
</evidence>
<evidence type="ECO:0000313" key="12">
    <source>
        <dbReference type="EMBL" id="MBT2162685.1"/>
    </source>
</evidence>
<evidence type="ECO:0000256" key="9">
    <source>
        <dbReference type="PROSITE-ProRule" id="PRU00277"/>
    </source>
</evidence>
<dbReference type="Gene3D" id="3.10.50.40">
    <property type="match status" value="1"/>
</dbReference>
<dbReference type="Proteomes" id="UP000740413">
    <property type="component" value="Unassembled WGS sequence"/>
</dbReference>
<organism evidence="12 13">
    <name type="scientific">Zobellia barbeyronii</name>
    <dbReference type="NCBI Taxonomy" id="2748009"/>
    <lineage>
        <taxon>Bacteria</taxon>
        <taxon>Pseudomonadati</taxon>
        <taxon>Bacteroidota</taxon>
        <taxon>Flavobacteriia</taxon>
        <taxon>Flavobacteriales</taxon>
        <taxon>Flavobacteriaceae</taxon>
        <taxon>Zobellia</taxon>
    </lineage>
</organism>
<sequence>MSQVKENDKVKVHYTGKLATGEVFDSSVERGEPIEFTMGQGQLIPGFEKGLIDMKVNEKKTVNIPKEEAYGEPKAELIQEVPKSQLPQDVEPKVGMGLVTQTQSGQEINLLVTDVKEESVVVDGNHPLAGKDLIFDLEVVEIL</sequence>
<keyword evidence="6" id="KW-0143">Chaperone</keyword>
<accession>A0ABS5WIN4</accession>
<name>A0ABS5WIN4_9FLAO</name>
<dbReference type="EC" id="5.2.1.8" evidence="10"/>
<evidence type="ECO:0000256" key="5">
    <source>
        <dbReference type="ARBA" id="ARBA00023110"/>
    </source>
</evidence>
<reference evidence="13" key="2">
    <citation type="submission" date="2023-07" db="EMBL/GenBank/DDBJ databases">
        <title>Zobellia barbeyronii sp. nov., a new marine flavobacterium, isolated from green and red algae.</title>
        <authorList>
            <person name="Nedashkovskaya O.I."/>
            <person name="Otstavnykh N."/>
            <person name="Zhukova N."/>
            <person name="Guzev K."/>
            <person name="Chausova V."/>
            <person name="Tekutyeva L."/>
            <person name="Mikhailov V."/>
            <person name="Isaeva M."/>
        </authorList>
    </citation>
    <scope>NUCLEOTIDE SEQUENCE [LARGE SCALE GENOMIC DNA]</scope>
    <source>
        <strain evidence="13">KMM 6746</strain>
    </source>
</reference>
<evidence type="ECO:0000256" key="1">
    <source>
        <dbReference type="ARBA" id="ARBA00000971"/>
    </source>
</evidence>
<dbReference type="PROSITE" id="PS50059">
    <property type="entry name" value="FKBP_PPIASE"/>
    <property type="match status" value="1"/>
</dbReference>
<evidence type="ECO:0000256" key="10">
    <source>
        <dbReference type="RuleBase" id="RU003915"/>
    </source>
</evidence>
<reference evidence="12 13" key="1">
    <citation type="submission" date="2020-06" db="EMBL/GenBank/DDBJ databases">
        <authorList>
            <person name="Isaeva M.P."/>
            <person name="Chernysheva N.Y."/>
        </authorList>
    </citation>
    <scope>NUCLEOTIDE SEQUENCE [LARGE SCALE GENOMIC DNA]</scope>
    <source>
        <strain evidence="12 13">KMM 6746</strain>
    </source>
</reference>
<keyword evidence="5 9" id="KW-0697">Rotamase</keyword>
<gene>
    <name evidence="12" type="ORF">HW347_15565</name>
</gene>
<evidence type="ECO:0000256" key="3">
    <source>
        <dbReference type="ARBA" id="ARBA00006577"/>
    </source>
</evidence>
<dbReference type="PANTHER" id="PTHR47861:SF3">
    <property type="entry name" value="FKBP-TYPE PEPTIDYL-PROLYL CIS-TRANS ISOMERASE SLYD"/>
    <property type="match status" value="1"/>
</dbReference>
<comment type="caution">
    <text evidence="12">The sequence shown here is derived from an EMBL/GenBank/DDBJ whole genome shotgun (WGS) entry which is preliminary data.</text>
</comment>
<keyword evidence="13" id="KW-1185">Reference proteome</keyword>
<evidence type="ECO:0000256" key="8">
    <source>
        <dbReference type="ARBA" id="ARBA00037071"/>
    </source>
</evidence>
<evidence type="ECO:0000256" key="6">
    <source>
        <dbReference type="ARBA" id="ARBA00023186"/>
    </source>
</evidence>
<dbReference type="InterPro" id="IPR001179">
    <property type="entry name" value="PPIase_FKBP_dom"/>
</dbReference>
<dbReference type="InterPro" id="IPR046357">
    <property type="entry name" value="PPIase_dom_sf"/>
</dbReference>